<dbReference type="EMBL" id="JRES01001667">
    <property type="protein sequence ID" value="KNC21073.1"/>
    <property type="molecule type" value="Genomic_DNA"/>
</dbReference>
<keyword evidence="2" id="KW-1185">Reference proteome</keyword>
<organism evidence="1 2">
    <name type="scientific">Lucilia cuprina</name>
    <name type="common">Green bottle fly</name>
    <name type="synonym">Australian sheep blowfly</name>
    <dbReference type="NCBI Taxonomy" id="7375"/>
    <lineage>
        <taxon>Eukaryota</taxon>
        <taxon>Metazoa</taxon>
        <taxon>Ecdysozoa</taxon>
        <taxon>Arthropoda</taxon>
        <taxon>Hexapoda</taxon>
        <taxon>Insecta</taxon>
        <taxon>Pterygota</taxon>
        <taxon>Neoptera</taxon>
        <taxon>Endopterygota</taxon>
        <taxon>Diptera</taxon>
        <taxon>Brachycera</taxon>
        <taxon>Muscomorpha</taxon>
        <taxon>Oestroidea</taxon>
        <taxon>Calliphoridae</taxon>
        <taxon>Luciliinae</taxon>
        <taxon>Lucilia</taxon>
    </lineage>
</organism>
<name>A0A0L0BMB9_LUCCU</name>
<evidence type="ECO:0000313" key="2">
    <source>
        <dbReference type="Proteomes" id="UP000037069"/>
    </source>
</evidence>
<comment type="caution">
    <text evidence="1">The sequence shown here is derived from an EMBL/GenBank/DDBJ whole genome shotgun (WGS) entry which is preliminary data.</text>
</comment>
<evidence type="ECO:0000313" key="1">
    <source>
        <dbReference type="EMBL" id="KNC21073.1"/>
    </source>
</evidence>
<gene>
    <name evidence="1" type="ORF">FF38_11778</name>
</gene>
<dbReference type="AlphaFoldDB" id="A0A0L0BMB9"/>
<proteinExistence type="predicted"/>
<protein>
    <submittedName>
        <fullName evidence="1">Uncharacterized protein</fullName>
    </submittedName>
</protein>
<reference evidence="1 2" key="1">
    <citation type="journal article" date="2015" name="Nat. Commun.">
        <title>Lucilia cuprina genome unlocks parasitic fly biology to underpin future interventions.</title>
        <authorList>
            <person name="Anstead C.A."/>
            <person name="Korhonen P.K."/>
            <person name="Young N.D."/>
            <person name="Hall R.S."/>
            <person name="Jex A.R."/>
            <person name="Murali S.C."/>
            <person name="Hughes D.S."/>
            <person name="Lee S.F."/>
            <person name="Perry T."/>
            <person name="Stroehlein A.J."/>
            <person name="Ansell B.R."/>
            <person name="Breugelmans B."/>
            <person name="Hofmann A."/>
            <person name="Qu J."/>
            <person name="Dugan S."/>
            <person name="Lee S.L."/>
            <person name="Chao H."/>
            <person name="Dinh H."/>
            <person name="Han Y."/>
            <person name="Doddapaneni H.V."/>
            <person name="Worley K.C."/>
            <person name="Muzny D.M."/>
            <person name="Ioannidis P."/>
            <person name="Waterhouse R.M."/>
            <person name="Zdobnov E.M."/>
            <person name="James P.J."/>
            <person name="Bagnall N.H."/>
            <person name="Kotze A.C."/>
            <person name="Gibbs R.A."/>
            <person name="Richards S."/>
            <person name="Batterham P."/>
            <person name="Gasser R.B."/>
        </authorList>
    </citation>
    <scope>NUCLEOTIDE SEQUENCE [LARGE SCALE GENOMIC DNA]</scope>
    <source>
        <strain evidence="1 2">LS</strain>
        <tissue evidence="1">Full body</tissue>
    </source>
</reference>
<accession>A0A0L0BMB9</accession>
<sequence length="169" mass="19341">MKFNVDGIFGKERLRDYGNVFNALIDIISTNNDLPEKPLRADFQRQKKNLSHRVYRAETLLSRTQVCCQKPKSIECSSRKTYDSITIPSVLRYPCRNGIKLISLLSSSLLVQKLSSRTSHKLRQTSAVYSKHYTSMFSSSSFYSPLSPSATKINKVKQKYTVEFGIINF</sequence>
<dbReference type="Proteomes" id="UP000037069">
    <property type="component" value="Unassembled WGS sequence"/>
</dbReference>